<dbReference type="InterPro" id="IPR039426">
    <property type="entry name" value="TonB-dep_rcpt-like"/>
</dbReference>
<accession>A0AAE7BDZ5</accession>
<dbReference type="KEGG" id="avp:AVENP_3149"/>
<dbReference type="Pfam" id="PF00593">
    <property type="entry name" value="TonB_dep_Rec_b-barrel"/>
    <property type="match status" value="1"/>
</dbReference>
<evidence type="ECO:0000259" key="14">
    <source>
        <dbReference type="Pfam" id="PF07715"/>
    </source>
</evidence>
<dbReference type="PANTHER" id="PTHR30069">
    <property type="entry name" value="TONB-DEPENDENT OUTER MEMBRANE RECEPTOR"/>
    <property type="match status" value="1"/>
</dbReference>
<feature type="chain" id="PRO_5042262130" evidence="12">
    <location>
        <begin position="22"/>
        <end position="628"/>
    </location>
</feature>
<keyword evidence="3 10" id="KW-1134">Transmembrane beta strand</keyword>
<comment type="subcellular location">
    <subcellularLocation>
        <location evidence="1 10">Cell outer membrane</location>
        <topology evidence="1 10">Multi-pass membrane protein</topology>
    </subcellularLocation>
</comment>
<protein>
    <submittedName>
        <fullName evidence="15">TonB-dependent receptor</fullName>
    </submittedName>
</protein>
<keyword evidence="9 10" id="KW-0998">Cell outer membrane</keyword>
<dbReference type="Pfam" id="PF07715">
    <property type="entry name" value="Plug"/>
    <property type="match status" value="1"/>
</dbReference>
<dbReference type="SUPFAM" id="SSF56935">
    <property type="entry name" value="Porins"/>
    <property type="match status" value="1"/>
</dbReference>
<organism evidence="15 16">
    <name type="scientific">Arcobacter venerupis</name>
    <dbReference type="NCBI Taxonomy" id="1054033"/>
    <lineage>
        <taxon>Bacteria</taxon>
        <taxon>Pseudomonadati</taxon>
        <taxon>Campylobacterota</taxon>
        <taxon>Epsilonproteobacteria</taxon>
        <taxon>Campylobacterales</taxon>
        <taxon>Arcobacteraceae</taxon>
        <taxon>Arcobacter</taxon>
    </lineage>
</organism>
<dbReference type="Proteomes" id="UP000503482">
    <property type="component" value="Chromosome"/>
</dbReference>
<sequence>MYKQSLFTISALAILTSSVIANEEINKNTTKLNEIIVTAKSNKSIDDISSSVTVITAEEIARLNATSIKDILVKQAGIIETVNSSSLAGRKSISIRGLDSSYTLILIDGKKISPTDAYIGHSDFQYSWVPVNMIERIEIIKGPKSSIYGSQAIGGVINIITKKDTKKIYGEIDIQSGFSSAEKGGDEENISANIGGNISDKLFMFVGANKYNRDYTVGSEITGFDHTYMEGIDNESANIKLQYNFDDTQSIYTSYIKGEEKRELEDYPEYYNLKRDIYSIGYKKSFEKISFDIDYSKTKLDSKYKGGSSSTMNYITKLTNDSLKAEAKVTALKYNDIVLGAETSKETHDREYPMTGQSKWNFESKTNAYYIQDEIELGNFIFTLGGRYDDNEKYGNEFSSNIGSIYKIDDNQRLKLNYGEGFKAPLLTQGSSGYISMGIQGNDNLKAETSKSYELAYELYGNNTTFKASVFKTDLENMIKSEGHGTGSKYVNVDEAEAKGFELSINYDITEDHQINTNYTYVKTENKQIGKDLTYKPEHTFNIGLTSKLAWGISSYISANYLGEQYVDEANLEKVGGYTILNTQISKELTKNLTARIGVDNITDKDFEDANPYVLKRRLAYVGLNYKF</sequence>
<dbReference type="InterPro" id="IPR000531">
    <property type="entry name" value="Beta-barrel_TonB"/>
</dbReference>
<dbReference type="PANTHER" id="PTHR30069:SF29">
    <property type="entry name" value="HEMOGLOBIN AND HEMOGLOBIN-HAPTOGLOBIN-BINDING PROTEIN 1-RELATED"/>
    <property type="match status" value="1"/>
</dbReference>
<dbReference type="GO" id="GO:0044718">
    <property type="term" value="P:siderophore transmembrane transport"/>
    <property type="evidence" value="ECO:0007669"/>
    <property type="project" value="TreeGrafter"/>
</dbReference>
<keyword evidence="7 10" id="KW-0472">Membrane</keyword>
<evidence type="ECO:0000256" key="5">
    <source>
        <dbReference type="ARBA" id="ARBA00022729"/>
    </source>
</evidence>
<keyword evidence="2 10" id="KW-0813">Transport</keyword>
<dbReference type="Gene3D" id="2.170.130.10">
    <property type="entry name" value="TonB-dependent receptor, plug domain"/>
    <property type="match status" value="1"/>
</dbReference>
<evidence type="ECO:0000256" key="6">
    <source>
        <dbReference type="ARBA" id="ARBA00023077"/>
    </source>
</evidence>
<dbReference type="EMBL" id="CP053840">
    <property type="protein sequence ID" value="QKF68612.1"/>
    <property type="molecule type" value="Genomic_DNA"/>
</dbReference>
<dbReference type="RefSeq" id="WP_128359810.1">
    <property type="nucleotide sequence ID" value="NZ_CP053840.1"/>
</dbReference>
<evidence type="ECO:0000256" key="4">
    <source>
        <dbReference type="ARBA" id="ARBA00022692"/>
    </source>
</evidence>
<dbReference type="CDD" id="cd01347">
    <property type="entry name" value="ligand_gated_channel"/>
    <property type="match status" value="1"/>
</dbReference>
<dbReference type="PROSITE" id="PS52016">
    <property type="entry name" value="TONB_DEPENDENT_REC_3"/>
    <property type="match status" value="1"/>
</dbReference>
<evidence type="ECO:0000256" key="3">
    <source>
        <dbReference type="ARBA" id="ARBA00022452"/>
    </source>
</evidence>
<feature type="domain" description="TonB-dependent receptor plug" evidence="14">
    <location>
        <begin position="46"/>
        <end position="156"/>
    </location>
</feature>
<evidence type="ECO:0000256" key="9">
    <source>
        <dbReference type="ARBA" id="ARBA00023237"/>
    </source>
</evidence>
<dbReference type="GO" id="GO:0015344">
    <property type="term" value="F:siderophore uptake transmembrane transporter activity"/>
    <property type="evidence" value="ECO:0007669"/>
    <property type="project" value="TreeGrafter"/>
</dbReference>
<feature type="domain" description="TonB-dependent receptor-like beta-barrel" evidence="13">
    <location>
        <begin position="225"/>
        <end position="602"/>
    </location>
</feature>
<keyword evidence="6 11" id="KW-0798">TonB box</keyword>
<feature type="signal peptide" evidence="12">
    <location>
        <begin position="1"/>
        <end position="21"/>
    </location>
</feature>
<evidence type="ECO:0000256" key="10">
    <source>
        <dbReference type="PROSITE-ProRule" id="PRU01360"/>
    </source>
</evidence>
<dbReference type="Gene3D" id="2.40.170.20">
    <property type="entry name" value="TonB-dependent receptor, beta-barrel domain"/>
    <property type="match status" value="1"/>
</dbReference>
<reference evidence="15 16" key="1">
    <citation type="submission" date="2020-05" db="EMBL/GenBank/DDBJ databases">
        <title>Complete genome sequencing of Campylobacter and Arcobacter type strains.</title>
        <authorList>
            <person name="Miller W.G."/>
            <person name="Yee E."/>
        </authorList>
    </citation>
    <scope>NUCLEOTIDE SEQUENCE [LARGE SCALE GENOMIC DNA]</scope>
    <source>
        <strain evidence="15 16">LMG 26156</strain>
    </source>
</reference>
<keyword evidence="16" id="KW-1185">Reference proteome</keyword>
<dbReference type="AlphaFoldDB" id="A0AAE7BDZ5"/>
<dbReference type="InterPro" id="IPR012910">
    <property type="entry name" value="Plug_dom"/>
</dbReference>
<keyword evidence="4 10" id="KW-0812">Transmembrane</keyword>
<evidence type="ECO:0000313" key="16">
    <source>
        <dbReference type="Proteomes" id="UP000503482"/>
    </source>
</evidence>
<evidence type="ECO:0000256" key="2">
    <source>
        <dbReference type="ARBA" id="ARBA00022448"/>
    </source>
</evidence>
<evidence type="ECO:0000256" key="11">
    <source>
        <dbReference type="RuleBase" id="RU003357"/>
    </source>
</evidence>
<proteinExistence type="inferred from homology"/>
<name>A0AAE7BDZ5_9BACT</name>
<keyword evidence="8 15" id="KW-0675">Receptor</keyword>
<evidence type="ECO:0000313" key="15">
    <source>
        <dbReference type="EMBL" id="QKF68612.1"/>
    </source>
</evidence>
<dbReference type="InterPro" id="IPR037066">
    <property type="entry name" value="Plug_dom_sf"/>
</dbReference>
<evidence type="ECO:0000256" key="7">
    <source>
        <dbReference type="ARBA" id="ARBA00023136"/>
    </source>
</evidence>
<evidence type="ECO:0000259" key="13">
    <source>
        <dbReference type="Pfam" id="PF00593"/>
    </source>
</evidence>
<keyword evidence="5 12" id="KW-0732">Signal</keyword>
<evidence type="ECO:0000256" key="8">
    <source>
        <dbReference type="ARBA" id="ARBA00023170"/>
    </source>
</evidence>
<gene>
    <name evidence="15" type="ORF">AVENP_3149</name>
</gene>
<dbReference type="GO" id="GO:0009279">
    <property type="term" value="C:cell outer membrane"/>
    <property type="evidence" value="ECO:0007669"/>
    <property type="project" value="UniProtKB-SubCell"/>
</dbReference>
<comment type="similarity">
    <text evidence="10 11">Belongs to the TonB-dependent receptor family.</text>
</comment>
<evidence type="ECO:0000256" key="1">
    <source>
        <dbReference type="ARBA" id="ARBA00004571"/>
    </source>
</evidence>
<dbReference type="InterPro" id="IPR036942">
    <property type="entry name" value="Beta-barrel_TonB_sf"/>
</dbReference>
<evidence type="ECO:0000256" key="12">
    <source>
        <dbReference type="SAM" id="SignalP"/>
    </source>
</evidence>